<keyword evidence="1" id="KW-0812">Transmembrane</keyword>
<reference evidence="2" key="1">
    <citation type="submission" date="2023-09" db="EMBL/GenBank/DDBJ databases">
        <title>Acinetobacter soli.</title>
        <authorList>
            <person name="Kim B."/>
            <person name="Kim D."/>
            <person name="Park D."/>
        </authorList>
    </citation>
    <scope>NUCLEOTIDE SEQUENCE</scope>
    <source>
        <strain evidence="2">2023.05</strain>
        <plasmid evidence="2">unnamed1</plasmid>
    </source>
</reference>
<dbReference type="RefSeq" id="WP_149931240.1">
    <property type="nucleotide sequence ID" value="NZ_BKCR01000029.1"/>
</dbReference>
<keyword evidence="2" id="KW-0614">Plasmid</keyword>
<keyword evidence="1" id="KW-1133">Transmembrane helix</keyword>
<geneLocation type="plasmid" evidence="2 3">
    <name>unnamed1</name>
</geneLocation>
<feature type="transmembrane region" description="Helical" evidence="1">
    <location>
        <begin position="108"/>
        <end position="130"/>
    </location>
</feature>
<evidence type="ECO:0000313" key="2">
    <source>
        <dbReference type="EMBL" id="WND07314.1"/>
    </source>
</evidence>
<dbReference type="AlphaFoldDB" id="A0AB38Z1F9"/>
<feature type="transmembrane region" description="Helical" evidence="1">
    <location>
        <begin position="49"/>
        <end position="70"/>
    </location>
</feature>
<accession>A0AB38Z1F9</accession>
<evidence type="ECO:0000313" key="3">
    <source>
        <dbReference type="Proteomes" id="UP001256400"/>
    </source>
</evidence>
<organism evidence="2 3">
    <name type="scientific">Acinetobacter soli</name>
    <dbReference type="NCBI Taxonomy" id="487316"/>
    <lineage>
        <taxon>Bacteria</taxon>
        <taxon>Pseudomonadati</taxon>
        <taxon>Pseudomonadota</taxon>
        <taxon>Gammaproteobacteria</taxon>
        <taxon>Moraxellales</taxon>
        <taxon>Moraxellaceae</taxon>
        <taxon>Acinetobacter</taxon>
    </lineage>
</organism>
<sequence>MWRHYVWPLLVPFFTPVGSALVGALSYGAWTFVVNVSSGGYFIALRSGLVHAVMSFSITYGSVMLMRAVFKRAATPLQGAILAVMTALCLTYLLLISVHLYIGTPHILWTLAPGLLPTIGYDTIYSVILYRAAKLNPQKTSTPISHSISGDCREES</sequence>
<keyword evidence="1" id="KW-0472">Membrane</keyword>
<gene>
    <name evidence="2" type="ORF">RHP80_15830</name>
</gene>
<proteinExistence type="predicted"/>
<feature type="transmembrane region" description="Helical" evidence="1">
    <location>
        <begin position="7"/>
        <end position="29"/>
    </location>
</feature>
<protein>
    <submittedName>
        <fullName evidence="2">Uncharacterized protein</fullName>
    </submittedName>
</protein>
<dbReference type="Proteomes" id="UP001256400">
    <property type="component" value="Plasmid unnamed1"/>
</dbReference>
<dbReference type="EMBL" id="CP134207">
    <property type="protein sequence ID" value="WND07314.1"/>
    <property type="molecule type" value="Genomic_DNA"/>
</dbReference>
<name>A0AB38Z1F9_9GAMM</name>
<evidence type="ECO:0000256" key="1">
    <source>
        <dbReference type="SAM" id="Phobius"/>
    </source>
</evidence>
<feature type="transmembrane region" description="Helical" evidence="1">
    <location>
        <begin position="82"/>
        <end position="102"/>
    </location>
</feature>